<dbReference type="EMBL" id="KZ613500">
    <property type="protein sequence ID" value="PMD17286.1"/>
    <property type="molecule type" value="Genomic_DNA"/>
</dbReference>
<dbReference type="AlphaFoldDB" id="A0A2J6PTN4"/>
<proteinExistence type="predicted"/>
<organism evidence="1 2">
    <name type="scientific">Hyaloscypha hepaticicola</name>
    <dbReference type="NCBI Taxonomy" id="2082293"/>
    <lineage>
        <taxon>Eukaryota</taxon>
        <taxon>Fungi</taxon>
        <taxon>Dikarya</taxon>
        <taxon>Ascomycota</taxon>
        <taxon>Pezizomycotina</taxon>
        <taxon>Leotiomycetes</taxon>
        <taxon>Helotiales</taxon>
        <taxon>Hyaloscyphaceae</taxon>
        <taxon>Hyaloscypha</taxon>
    </lineage>
</organism>
<dbReference type="Proteomes" id="UP000235672">
    <property type="component" value="Unassembled WGS sequence"/>
</dbReference>
<evidence type="ECO:0000313" key="2">
    <source>
        <dbReference type="Proteomes" id="UP000235672"/>
    </source>
</evidence>
<sequence>MSEFFYHAFPTPTKCTGLDIALVTFRWEFAVLPPTTVSETFTLDDHPKTWKNLSKTSETADSIHDCIHKIGLECNGAAKLVLVLFWSHVLKNQDGGRHHSFWMEVKKEAWAELNGFHGKPDEYLGCVENVVCKNKGCLSGMGLSKEGVKWFKVDRYGNLTWMSDVAGENMKENVIGELPALELKLI</sequence>
<accession>A0A2J6PTN4</accession>
<evidence type="ECO:0000313" key="1">
    <source>
        <dbReference type="EMBL" id="PMD17286.1"/>
    </source>
</evidence>
<reference evidence="1 2" key="1">
    <citation type="submission" date="2016-05" db="EMBL/GenBank/DDBJ databases">
        <title>A degradative enzymes factory behind the ericoid mycorrhizal symbiosis.</title>
        <authorList>
            <consortium name="DOE Joint Genome Institute"/>
            <person name="Martino E."/>
            <person name="Morin E."/>
            <person name="Grelet G."/>
            <person name="Kuo A."/>
            <person name="Kohler A."/>
            <person name="Daghino S."/>
            <person name="Barry K."/>
            <person name="Choi C."/>
            <person name="Cichocki N."/>
            <person name="Clum A."/>
            <person name="Copeland A."/>
            <person name="Hainaut M."/>
            <person name="Haridas S."/>
            <person name="Labutti K."/>
            <person name="Lindquist E."/>
            <person name="Lipzen A."/>
            <person name="Khouja H.-R."/>
            <person name="Murat C."/>
            <person name="Ohm R."/>
            <person name="Olson A."/>
            <person name="Spatafora J."/>
            <person name="Veneault-Fourrey C."/>
            <person name="Henrissat B."/>
            <person name="Grigoriev I."/>
            <person name="Martin F."/>
            <person name="Perotto S."/>
        </authorList>
    </citation>
    <scope>NUCLEOTIDE SEQUENCE [LARGE SCALE GENOMIC DNA]</scope>
    <source>
        <strain evidence="1 2">UAMH 7357</strain>
    </source>
</reference>
<dbReference type="OrthoDB" id="3524145at2759"/>
<name>A0A2J6PTN4_9HELO</name>
<protein>
    <submittedName>
        <fullName evidence="1">Uncharacterized protein</fullName>
    </submittedName>
</protein>
<keyword evidence="2" id="KW-1185">Reference proteome</keyword>
<gene>
    <name evidence="1" type="ORF">NA56DRAFT_691927</name>
</gene>